<evidence type="ECO:0000313" key="12">
    <source>
        <dbReference type="EMBL" id="MCL2914134.1"/>
    </source>
</evidence>
<comment type="subcellular location">
    <subcellularLocation>
        <location evidence="1">Cytoplasm</location>
    </subcellularLocation>
</comment>
<evidence type="ECO:0000256" key="7">
    <source>
        <dbReference type="ARBA" id="ARBA00039163"/>
    </source>
</evidence>
<keyword evidence="4 12" id="KW-0808">Transferase</keyword>
<dbReference type="InterPro" id="IPR011055">
    <property type="entry name" value="Dup_hybrid_motif"/>
</dbReference>
<evidence type="ECO:0000259" key="11">
    <source>
        <dbReference type="PROSITE" id="PS51093"/>
    </source>
</evidence>
<dbReference type="EMBL" id="JAKIKT010000003">
    <property type="protein sequence ID" value="MCL2914134.1"/>
    <property type="molecule type" value="Genomic_DNA"/>
</dbReference>
<keyword evidence="3 12" id="KW-0762">Sugar transport</keyword>
<feature type="domain" description="PTS EIIA type-1" evidence="11">
    <location>
        <begin position="39"/>
        <end position="143"/>
    </location>
</feature>
<evidence type="ECO:0000313" key="13">
    <source>
        <dbReference type="Proteomes" id="UP001202831"/>
    </source>
</evidence>
<evidence type="ECO:0000256" key="8">
    <source>
        <dbReference type="ARBA" id="ARBA00042296"/>
    </source>
</evidence>
<dbReference type="PROSITE" id="PS51093">
    <property type="entry name" value="PTS_EIIA_TYPE_1"/>
    <property type="match status" value="1"/>
</dbReference>
<sequence length="170" mass="18004">MGFLSRIRRMVSGQPPVEGGVDILAPVSGQLVSLENVPDKVFAEKIVGDGIAIEPSGKQLCAPISGTLAKIFENNHAFSIESPHGIELFVHFGVGTVELGGKGFTRLKEEGSQVEAGEPVIELDLKSIKQEIPCVLTPVVVANMEDIASMTQKTGSVTAGKDTIFTVTMQ</sequence>
<evidence type="ECO:0000256" key="2">
    <source>
        <dbReference type="ARBA" id="ARBA00022448"/>
    </source>
</evidence>
<evidence type="ECO:0000256" key="5">
    <source>
        <dbReference type="ARBA" id="ARBA00022683"/>
    </source>
</evidence>
<dbReference type="GO" id="GO:0016740">
    <property type="term" value="F:transferase activity"/>
    <property type="evidence" value="ECO:0007669"/>
    <property type="project" value="UniProtKB-KW"/>
</dbReference>
<dbReference type="Gene3D" id="2.70.70.10">
    <property type="entry name" value="Glucose Permease (Domain IIA)"/>
    <property type="match status" value="1"/>
</dbReference>
<evidence type="ECO:0000256" key="1">
    <source>
        <dbReference type="ARBA" id="ARBA00004496"/>
    </source>
</evidence>
<name>A0ABT0N6T8_9GAMM</name>
<dbReference type="InterPro" id="IPR050890">
    <property type="entry name" value="PTS_EIIA_component"/>
</dbReference>
<dbReference type="Pfam" id="PF00358">
    <property type="entry name" value="PTS_EIIA_1"/>
    <property type="match status" value="1"/>
</dbReference>
<reference evidence="12 13" key="1">
    <citation type="submission" date="2022-01" db="EMBL/GenBank/DDBJ databases">
        <title>Whole genome-based taxonomy of the Shewanellaceae.</title>
        <authorList>
            <person name="Martin-Rodriguez A.J."/>
        </authorList>
    </citation>
    <scope>NUCLEOTIDE SEQUENCE [LARGE SCALE GENOMIC DNA]</scope>
    <source>
        <strain evidence="12 13">DSM 21332</strain>
    </source>
</reference>
<keyword evidence="13" id="KW-1185">Reference proteome</keyword>
<dbReference type="SUPFAM" id="SSF51261">
    <property type="entry name" value="Duplicated hybrid motif"/>
    <property type="match status" value="1"/>
</dbReference>
<protein>
    <recommendedName>
        <fullName evidence="7">PTS system glucose-specific EIIA component</fullName>
    </recommendedName>
    <alternativeName>
        <fullName evidence="10">EIIA-Glc</fullName>
    </alternativeName>
    <alternativeName>
        <fullName evidence="9">EIII-Glc</fullName>
    </alternativeName>
    <alternativeName>
        <fullName evidence="8">Glucose-specific phosphotransferase enzyme IIA component</fullName>
    </alternativeName>
</protein>
<dbReference type="NCBIfam" id="NF006962">
    <property type="entry name" value="PRK09439.1"/>
    <property type="match status" value="1"/>
</dbReference>
<dbReference type="PANTHER" id="PTHR45008:SF1">
    <property type="entry name" value="PTS SYSTEM GLUCOSE-SPECIFIC EIIA COMPONENT"/>
    <property type="match status" value="1"/>
</dbReference>
<comment type="caution">
    <text evidence="12">The sequence shown here is derived from an EMBL/GenBank/DDBJ whole genome shotgun (WGS) entry which is preliminary data.</text>
</comment>
<dbReference type="PANTHER" id="PTHR45008">
    <property type="entry name" value="PTS SYSTEM GLUCOSE-SPECIFIC EIIA COMPONENT"/>
    <property type="match status" value="1"/>
</dbReference>
<accession>A0ABT0N6T8</accession>
<evidence type="ECO:0000256" key="3">
    <source>
        <dbReference type="ARBA" id="ARBA00022597"/>
    </source>
</evidence>
<evidence type="ECO:0000256" key="9">
    <source>
        <dbReference type="ARBA" id="ARBA00042526"/>
    </source>
</evidence>
<gene>
    <name evidence="12" type="primary">crr</name>
    <name evidence="12" type="ORF">L2725_10165</name>
</gene>
<keyword evidence="6" id="KW-0418">Kinase</keyword>
<evidence type="ECO:0000256" key="6">
    <source>
        <dbReference type="ARBA" id="ARBA00022777"/>
    </source>
</evidence>
<dbReference type="PROSITE" id="PS00371">
    <property type="entry name" value="PTS_EIIA_TYPE_1_HIS"/>
    <property type="match status" value="1"/>
</dbReference>
<dbReference type="InterPro" id="IPR001127">
    <property type="entry name" value="PTS_EIIA_1_perm"/>
</dbReference>
<dbReference type="RefSeq" id="WP_248935571.1">
    <property type="nucleotide sequence ID" value="NZ_JAKIKT010000003.1"/>
</dbReference>
<organism evidence="12 13">
    <name type="scientific">Shewanella corallii</name>
    <dbReference type="NCBI Taxonomy" id="560080"/>
    <lineage>
        <taxon>Bacteria</taxon>
        <taxon>Pseudomonadati</taxon>
        <taxon>Pseudomonadota</taxon>
        <taxon>Gammaproteobacteria</taxon>
        <taxon>Alteromonadales</taxon>
        <taxon>Shewanellaceae</taxon>
        <taxon>Shewanella</taxon>
    </lineage>
</organism>
<proteinExistence type="predicted"/>
<keyword evidence="2" id="KW-0813">Transport</keyword>
<dbReference type="NCBIfam" id="TIGR00830">
    <property type="entry name" value="PTBA"/>
    <property type="match status" value="1"/>
</dbReference>
<keyword evidence="5" id="KW-0598">Phosphotransferase system</keyword>
<evidence type="ECO:0000256" key="4">
    <source>
        <dbReference type="ARBA" id="ARBA00022679"/>
    </source>
</evidence>
<evidence type="ECO:0000256" key="10">
    <source>
        <dbReference type="ARBA" id="ARBA00042873"/>
    </source>
</evidence>
<dbReference type="Proteomes" id="UP001202831">
    <property type="component" value="Unassembled WGS sequence"/>
</dbReference>